<organism evidence="1 2">
    <name type="scientific">Dreissena polymorpha</name>
    <name type="common">Zebra mussel</name>
    <name type="synonym">Mytilus polymorpha</name>
    <dbReference type="NCBI Taxonomy" id="45954"/>
    <lineage>
        <taxon>Eukaryota</taxon>
        <taxon>Metazoa</taxon>
        <taxon>Spiralia</taxon>
        <taxon>Lophotrochozoa</taxon>
        <taxon>Mollusca</taxon>
        <taxon>Bivalvia</taxon>
        <taxon>Autobranchia</taxon>
        <taxon>Heteroconchia</taxon>
        <taxon>Euheterodonta</taxon>
        <taxon>Imparidentia</taxon>
        <taxon>Neoheterodontei</taxon>
        <taxon>Myida</taxon>
        <taxon>Dreissenoidea</taxon>
        <taxon>Dreissenidae</taxon>
        <taxon>Dreissena</taxon>
    </lineage>
</organism>
<sequence length="71" mass="7631">MRFGVSRLGRASTETSSGRLSGLGGSIYANYDSAAGYFGWVFHCCLALPYCVTQSSEEQSLLGSQCWLQPA</sequence>
<comment type="caution">
    <text evidence="1">The sequence shown here is derived from an EMBL/GenBank/DDBJ whole genome shotgun (WGS) entry which is preliminary data.</text>
</comment>
<evidence type="ECO:0000313" key="2">
    <source>
        <dbReference type="Proteomes" id="UP000828390"/>
    </source>
</evidence>
<proteinExistence type="predicted"/>
<protein>
    <submittedName>
        <fullName evidence="1">Uncharacterized protein</fullName>
    </submittedName>
</protein>
<gene>
    <name evidence="1" type="ORF">DPMN_089819</name>
</gene>
<accession>A0A9D4KZ04</accession>
<name>A0A9D4KZ04_DREPO</name>
<reference evidence="1" key="1">
    <citation type="journal article" date="2019" name="bioRxiv">
        <title>The Genome of the Zebra Mussel, Dreissena polymorpha: A Resource for Invasive Species Research.</title>
        <authorList>
            <person name="McCartney M.A."/>
            <person name="Auch B."/>
            <person name="Kono T."/>
            <person name="Mallez S."/>
            <person name="Zhang Y."/>
            <person name="Obille A."/>
            <person name="Becker A."/>
            <person name="Abrahante J.E."/>
            <person name="Garbe J."/>
            <person name="Badalamenti J.P."/>
            <person name="Herman A."/>
            <person name="Mangelson H."/>
            <person name="Liachko I."/>
            <person name="Sullivan S."/>
            <person name="Sone E.D."/>
            <person name="Koren S."/>
            <person name="Silverstein K.A.T."/>
            <person name="Beckman K.B."/>
            <person name="Gohl D.M."/>
        </authorList>
    </citation>
    <scope>NUCLEOTIDE SEQUENCE</scope>
    <source>
        <strain evidence="1">Duluth1</strain>
        <tissue evidence="1">Whole animal</tissue>
    </source>
</reference>
<dbReference type="AlphaFoldDB" id="A0A9D4KZ04"/>
<dbReference type="EMBL" id="JAIWYP010000003">
    <property type="protein sequence ID" value="KAH3847496.1"/>
    <property type="molecule type" value="Genomic_DNA"/>
</dbReference>
<evidence type="ECO:0000313" key="1">
    <source>
        <dbReference type="EMBL" id="KAH3847496.1"/>
    </source>
</evidence>
<reference evidence="1" key="2">
    <citation type="submission" date="2020-11" db="EMBL/GenBank/DDBJ databases">
        <authorList>
            <person name="McCartney M.A."/>
            <person name="Auch B."/>
            <person name="Kono T."/>
            <person name="Mallez S."/>
            <person name="Becker A."/>
            <person name="Gohl D.M."/>
            <person name="Silverstein K.A.T."/>
            <person name="Koren S."/>
            <person name="Bechman K.B."/>
            <person name="Herman A."/>
            <person name="Abrahante J.E."/>
            <person name="Garbe J."/>
        </authorList>
    </citation>
    <scope>NUCLEOTIDE SEQUENCE</scope>
    <source>
        <strain evidence="1">Duluth1</strain>
        <tissue evidence="1">Whole animal</tissue>
    </source>
</reference>
<dbReference type="Proteomes" id="UP000828390">
    <property type="component" value="Unassembled WGS sequence"/>
</dbReference>
<keyword evidence="2" id="KW-1185">Reference proteome</keyword>